<comment type="caution">
    <text evidence="1">The sequence shown here is derived from an EMBL/GenBank/DDBJ whole genome shotgun (WGS) entry which is preliminary data.</text>
</comment>
<protein>
    <submittedName>
        <fullName evidence="1">Uncharacterized protein</fullName>
    </submittedName>
</protein>
<evidence type="ECO:0000313" key="1">
    <source>
        <dbReference type="EMBL" id="KAK4258420.1"/>
    </source>
</evidence>
<gene>
    <name evidence="1" type="ORF">QN277_007874</name>
</gene>
<reference evidence="1" key="1">
    <citation type="submission" date="2023-10" db="EMBL/GenBank/DDBJ databases">
        <title>Chromosome-level genome of the transformable northern wattle, Acacia crassicarpa.</title>
        <authorList>
            <person name="Massaro I."/>
            <person name="Sinha N.R."/>
            <person name="Poethig S."/>
            <person name="Leichty A.R."/>
        </authorList>
    </citation>
    <scope>NUCLEOTIDE SEQUENCE</scope>
    <source>
        <strain evidence="1">Acra3RX</strain>
        <tissue evidence="1">Leaf</tissue>
    </source>
</reference>
<dbReference type="AlphaFoldDB" id="A0AAE1IVL2"/>
<accession>A0AAE1IVL2</accession>
<dbReference type="EMBL" id="JAWXYG010000012">
    <property type="protein sequence ID" value="KAK4258420.1"/>
    <property type="molecule type" value="Genomic_DNA"/>
</dbReference>
<keyword evidence="2" id="KW-1185">Reference proteome</keyword>
<sequence length="111" mass="12442">MANIPVNHEQDQQERIVINRDNQVLPPLNLDANKAIIEFRILILNKLNSAITPPTVNAGHFEIKGVMIQMLNAARPFGGLPSEDLHLHLKTFMEVCNSFVIPGIPPRCRPD</sequence>
<dbReference type="Proteomes" id="UP001293593">
    <property type="component" value="Unassembled WGS sequence"/>
</dbReference>
<proteinExistence type="predicted"/>
<evidence type="ECO:0000313" key="2">
    <source>
        <dbReference type="Proteomes" id="UP001293593"/>
    </source>
</evidence>
<name>A0AAE1IVL2_9FABA</name>
<organism evidence="1 2">
    <name type="scientific">Acacia crassicarpa</name>
    <name type="common">northern wattle</name>
    <dbReference type="NCBI Taxonomy" id="499986"/>
    <lineage>
        <taxon>Eukaryota</taxon>
        <taxon>Viridiplantae</taxon>
        <taxon>Streptophyta</taxon>
        <taxon>Embryophyta</taxon>
        <taxon>Tracheophyta</taxon>
        <taxon>Spermatophyta</taxon>
        <taxon>Magnoliopsida</taxon>
        <taxon>eudicotyledons</taxon>
        <taxon>Gunneridae</taxon>
        <taxon>Pentapetalae</taxon>
        <taxon>rosids</taxon>
        <taxon>fabids</taxon>
        <taxon>Fabales</taxon>
        <taxon>Fabaceae</taxon>
        <taxon>Caesalpinioideae</taxon>
        <taxon>mimosoid clade</taxon>
        <taxon>Acacieae</taxon>
        <taxon>Acacia</taxon>
    </lineage>
</organism>